<dbReference type="SMART" id="SM00324">
    <property type="entry name" value="RhoGAP"/>
    <property type="match status" value="1"/>
</dbReference>
<evidence type="ECO:0000313" key="4">
    <source>
        <dbReference type="EMBL" id="MBW0543915.1"/>
    </source>
</evidence>
<feature type="region of interest" description="Disordered" evidence="2">
    <location>
        <begin position="54"/>
        <end position="87"/>
    </location>
</feature>
<evidence type="ECO:0000256" key="1">
    <source>
        <dbReference type="ARBA" id="ARBA00022468"/>
    </source>
</evidence>
<dbReference type="PANTHER" id="PTHR15228:SF25">
    <property type="entry name" value="F-BAR DOMAIN-CONTAINING PROTEIN"/>
    <property type="match status" value="1"/>
</dbReference>
<feature type="compositionally biased region" description="Polar residues" evidence="2">
    <location>
        <begin position="297"/>
        <end position="308"/>
    </location>
</feature>
<dbReference type="GO" id="GO:0005938">
    <property type="term" value="C:cell cortex"/>
    <property type="evidence" value="ECO:0007669"/>
    <property type="project" value="TreeGrafter"/>
</dbReference>
<evidence type="ECO:0000256" key="2">
    <source>
        <dbReference type="SAM" id="MobiDB-lite"/>
    </source>
</evidence>
<dbReference type="InterPro" id="IPR008936">
    <property type="entry name" value="Rho_GTPase_activation_prot"/>
</dbReference>
<dbReference type="AlphaFoldDB" id="A0A9Q3FNJ0"/>
<organism evidence="4 5">
    <name type="scientific">Austropuccinia psidii MF-1</name>
    <dbReference type="NCBI Taxonomy" id="1389203"/>
    <lineage>
        <taxon>Eukaryota</taxon>
        <taxon>Fungi</taxon>
        <taxon>Dikarya</taxon>
        <taxon>Basidiomycota</taxon>
        <taxon>Pucciniomycotina</taxon>
        <taxon>Pucciniomycetes</taxon>
        <taxon>Pucciniales</taxon>
        <taxon>Sphaerophragmiaceae</taxon>
        <taxon>Austropuccinia</taxon>
    </lineage>
</organism>
<feature type="compositionally biased region" description="Low complexity" evidence="2">
    <location>
        <begin position="104"/>
        <end position="142"/>
    </location>
</feature>
<dbReference type="EMBL" id="AVOT02048704">
    <property type="protein sequence ID" value="MBW0543915.1"/>
    <property type="molecule type" value="Genomic_DNA"/>
</dbReference>
<sequence length="639" mass="73030">MTLCKINGGWASPRLKIPNFENLRIFKIQKCQIELFKTNFAAQPANFLQAANKLGNKLGNNRGNNRGKNRRKNHREESDHHQIDHQVKRIIPIGSFKIMMDCHLPSLTPPSSSDNPSNPINPTPQAHPQHQHQHQQQQQQQQPRHRRHHHSFLSQSSLNNSNNNHHHTSNDNNKSHSFHSTVKQLSKLINKSKISLNHLINRNKPLYPQNNHSSDSPITLNSPPPILPSPLINNLPNSPQLKPLPQTSSSASSSSGPHFTHPNWSIPPLSSNLTFKSHSPPDNLSLTSLSPPMACHSGSSNSPRTSWRLSHSLLDSPQSNHQSHWFNKLQRPKTTLINNSNDQNSLQTSLSSFHGHSPSSFRFHPNKSLPLKQTNHSSPLINLNKPNNTLRPIFAIPIKDALELSKETYHGIWITGHIPTIVHKCGERLKTPDGMTSRGIFRINGNIKRMKELEEIFMDPSLGYGKKLDLWHPTRRKQSLQVNQPHQTNKQEINQIERTEPYFTVHDIAGVLRRYLWALPEPLIPFNVTVKLIEIWRKDSNKETLRDNLEETLKSILKIEHLVLLNYLLDFLGQFSIWSEKNLMTSKNLAIVYQPGIMPILEEEIMPGIELNDYLKQIDEVQEILGFLINQFALYYSIS</sequence>
<dbReference type="GO" id="GO:0005096">
    <property type="term" value="F:GTPase activator activity"/>
    <property type="evidence" value="ECO:0007669"/>
    <property type="project" value="UniProtKB-KW"/>
</dbReference>
<dbReference type="Gene3D" id="1.10.555.10">
    <property type="entry name" value="Rho GTPase activation protein"/>
    <property type="match status" value="1"/>
</dbReference>
<dbReference type="Pfam" id="PF00620">
    <property type="entry name" value="RhoGAP"/>
    <property type="match status" value="1"/>
</dbReference>
<protein>
    <recommendedName>
        <fullName evidence="3">Rho-GAP domain-containing protein</fullName>
    </recommendedName>
</protein>
<reference evidence="4" key="1">
    <citation type="submission" date="2021-03" db="EMBL/GenBank/DDBJ databases">
        <title>Draft genome sequence of rust myrtle Austropuccinia psidii MF-1, a brazilian biotype.</title>
        <authorList>
            <person name="Quecine M.C."/>
            <person name="Pachon D.M.R."/>
            <person name="Bonatelli M.L."/>
            <person name="Correr F.H."/>
            <person name="Franceschini L.M."/>
            <person name="Leite T.F."/>
            <person name="Margarido G.R.A."/>
            <person name="Almeida C.A."/>
            <person name="Ferrarezi J.A."/>
            <person name="Labate C.A."/>
        </authorList>
    </citation>
    <scope>NUCLEOTIDE SEQUENCE</scope>
    <source>
        <strain evidence="4">MF-1</strain>
    </source>
</reference>
<feature type="compositionally biased region" description="Basic and acidic residues" evidence="2">
    <location>
        <begin position="74"/>
        <end position="87"/>
    </location>
</feature>
<accession>A0A9Q3FNJ0</accession>
<dbReference type="GO" id="GO:0007165">
    <property type="term" value="P:signal transduction"/>
    <property type="evidence" value="ECO:0007669"/>
    <property type="project" value="InterPro"/>
</dbReference>
<dbReference type="PROSITE" id="PS50238">
    <property type="entry name" value="RHOGAP"/>
    <property type="match status" value="1"/>
</dbReference>
<name>A0A9Q3FNJ0_9BASI</name>
<dbReference type="InterPro" id="IPR000198">
    <property type="entry name" value="RhoGAP_dom"/>
</dbReference>
<feature type="region of interest" description="Disordered" evidence="2">
    <location>
        <begin position="102"/>
        <end position="181"/>
    </location>
</feature>
<proteinExistence type="predicted"/>
<feature type="region of interest" description="Disordered" evidence="2">
    <location>
        <begin position="205"/>
        <end position="263"/>
    </location>
</feature>
<dbReference type="OrthoDB" id="3196451at2759"/>
<feature type="domain" description="Rho-GAP" evidence="3">
    <location>
        <begin position="402"/>
        <end position="636"/>
    </location>
</feature>
<dbReference type="SUPFAM" id="SSF48350">
    <property type="entry name" value="GTPase activation domain, GAP"/>
    <property type="match status" value="1"/>
</dbReference>
<dbReference type="InterPro" id="IPR051025">
    <property type="entry name" value="RhoGAP"/>
</dbReference>
<dbReference type="GO" id="GO:0060237">
    <property type="term" value="P:regulation of fungal-type cell wall organization"/>
    <property type="evidence" value="ECO:0007669"/>
    <property type="project" value="TreeGrafter"/>
</dbReference>
<dbReference type="PANTHER" id="PTHR15228">
    <property type="entry name" value="SPERMATHECAL PHYSIOLOGY VARIANT"/>
    <property type="match status" value="1"/>
</dbReference>
<feature type="compositionally biased region" description="Low complexity" evidence="2">
    <location>
        <begin position="152"/>
        <end position="163"/>
    </location>
</feature>
<feature type="compositionally biased region" description="Low complexity" evidence="2">
    <location>
        <begin position="54"/>
        <end position="64"/>
    </location>
</feature>
<comment type="caution">
    <text evidence="4">The sequence shown here is derived from an EMBL/GenBank/DDBJ whole genome shotgun (WGS) entry which is preliminary data.</text>
</comment>
<keyword evidence="1" id="KW-0343">GTPase activation</keyword>
<feature type="compositionally biased region" description="Polar residues" evidence="2">
    <location>
        <begin position="275"/>
        <end position="290"/>
    </location>
</feature>
<keyword evidence="5" id="KW-1185">Reference proteome</keyword>
<feature type="compositionally biased region" description="Low complexity" evidence="2">
    <location>
        <begin position="229"/>
        <end position="239"/>
    </location>
</feature>
<evidence type="ECO:0000313" key="5">
    <source>
        <dbReference type="Proteomes" id="UP000765509"/>
    </source>
</evidence>
<dbReference type="Proteomes" id="UP000765509">
    <property type="component" value="Unassembled WGS sequence"/>
</dbReference>
<gene>
    <name evidence="4" type="ORF">O181_083630</name>
</gene>
<evidence type="ECO:0000259" key="3">
    <source>
        <dbReference type="PROSITE" id="PS50238"/>
    </source>
</evidence>
<feature type="region of interest" description="Disordered" evidence="2">
    <location>
        <begin position="275"/>
        <end position="308"/>
    </location>
</feature>